<dbReference type="PROSITE" id="PS51892">
    <property type="entry name" value="SUBTILASE"/>
    <property type="match status" value="1"/>
</dbReference>
<dbReference type="InterPro" id="IPR036852">
    <property type="entry name" value="Peptidase_S8/S53_dom_sf"/>
</dbReference>
<dbReference type="Gene3D" id="1.25.40.20">
    <property type="entry name" value="Ankyrin repeat-containing domain"/>
    <property type="match status" value="1"/>
</dbReference>
<gene>
    <name evidence="8" type="ORF">N0V84_004824</name>
</gene>
<evidence type="ECO:0000313" key="8">
    <source>
        <dbReference type="EMBL" id="KAJ4322468.1"/>
    </source>
</evidence>
<feature type="region of interest" description="Disordered" evidence="6">
    <location>
        <begin position="394"/>
        <end position="437"/>
    </location>
</feature>
<keyword evidence="2 5" id="KW-0645">Protease</keyword>
<evidence type="ECO:0000259" key="7">
    <source>
        <dbReference type="Pfam" id="PF00082"/>
    </source>
</evidence>
<evidence type="ECO:0000256" key="3">
    <source>
        <dbReference type="ARBA" id="ARBA00022801"/>
    </source>
</evidence>
<dbReference type="CDD" id="cd07491">
    <property type="entry name" value="Peptidases_S8_7"/>
    <property type="match status" value="1"/>
</dbReference>
<feature type="compositionally biased region" description="Acidic residues" evidence="6">
    <location>
        <begin position="22"/>
        <end position="31"/>
    </location>
</feature>
<dbReference type="PANTHER" id="PTHR43399:SF4">
    <property type="entry name" value="CELL WALL-ASSOCIATED PROTEASE"/>
    <property type="match status" value="1"/>
</dbReference>
<dbReference type="OrthoDB" id="5093543at2759"/>
<dbReference type="PANTHER" id="PTHR43399">
    <property type="entry name" value="SUBTILISIN-RELATED"/>
    <property type="match status" value="1"/>
</dbReference>
<feature type="compositionally biased region" description="Basic and acidic residues" evidence="6">
    <location>
        <begin position="340"/>
        <end position="352"/>
    </location>
</feature>
<dbReference type="GO" id="GO:0006508">
    <property type="term" value="P:proteolysis"/>
    <property type="evidence" value="ECO:0007669"/>
    <property type="project" value="UniProtKB-KW"/>
</dbReference>
<comment type="caution">
    <text evidence="8">The sequence shown here is derived from an EMBL/GenBank/DDBJ whole genome shotgun (WGS) entry which is preliminary data.</text>
</comment>
<name>A0A9W8WEX4_9HYPO</name>
<organism evidence="8 9">
    <name type="scientific">Fusarium piperis</name>
    <dbReference type="NCBI Taxonomy" id="1435070"/>
    <lineage>
        <taxon>Eukaryota</taxon>
        <taxon>Fungi</taxon>
        <taxon>Dikarya</taxon>
        <taxon>Ascomycota</taxon>
        <taxon>Pezizomycotina</taxon>
        <taxon>Sordariomycetes</taxon>
        <taxon>Hypocreomycetidae</taxon>
        <taxon>Hypocreales</taxon>
        <taxon>Nectriaceae</taxon>
        <taxon>Fusarium</taxon>
        <taxon>Fusarium solani species complex</taxon>
    </lineage>
</organism>
<feature type="compositionally biased region" description="Polar residues" evidence="6">
    <location>
        <begin position="362"/>
        <end position="372"/>
    </location>
</feature>
<evidence type="ECO:0000256" key="2">
    <source>
        <dbReference type="ARBA" id="ARBA00022670"/>
    </source>
</evidence>
<dbReference type="InterPro" id="IPR051048">
    <property type="entry name" value="Peptidase_S8/S53_subtilisin"/>
</dbReference>
<feature type="active site" description="Charge relay system" evidence="5">
    <location>
        <position position="727"/>
    </location>
</feature>
<dbReference type="SUPFAM" id="SSF52743">
    <property type="entry name" value="Subtilisin-like"/>
    <property type="match status" value="1"/>
</dbReference>
<dbReference type="GO" id="GO:0004252">
    <property type="term" value="F:serine-type endopeptidase activity"/>
    <property type="evidence" value="ECO:0007669"/>
    <property type="project" value="UniProtKB-UniRule"/>
</dbReference>
<evidence type="ECO:0000256" key="5">
    <source>
        <dbReference type="PROSITE-ProRule" id="PRU01240"/>
    </source>
</evidence>
<dbReference type="InterPro" id="IPR002110">
    <property type="entry name" value="Ankyrin_rpt"/>
</dbReference>
<dbReference type="Proteomes" id="UP001140502">
    <property type="component" value="Unassembled WGS sequence"/>
</dbReference>
<feature type="active site" description="Charge relay system" evidence="5">
    <location>
        <position position="935"/>
    </location>
</feature>
<dbReference type="AlphaFoldDB" id="A0A9W8WEX4"/>
<comment type="similarity">
    <text evidence="1 5">Belongs to the peptidase S8 family.</text>
</comment>
<keyword evidence="3 5" id="KW-0378">Hydrolase</keyword>
<evidence type="ECO:0000256" key="4">
    <source>
        <dbReference type="ARBA" id="ARBA00022825"/>
    </source>
</evidence>
<reference evidence="8" key="1">
    <citation type="submission" date="2022-10" db="EMBL/GenBank/DDBJ databases">
        <title>Tapping the CABI collections for fungal endophytes: first genome assemblies for Collariella, Neodidymelliopsis, Ascochyta clinopodiicola, Didymella pomorum, Didymosphaeria variabile, Neocosmospora piperis and Neocucurbitaria cava.</title>
        <authorList>
            <person name="Hill R."/>
        </authorList>
    </citation>
    <scope>NUCLEOTIDE SEQUENCE</scope>
    <source>
        <strain evidence="8">IMI 366586</strain>
    </source>
</reference>
<protein>
    <recommendedName>
        <fullName evidence="7">Peptidase S8/S53 domain-containing protein</fullName>
    </recommendedName>
</protein>
<dbReference type="InterPro" id="IPR000209">
    <property type="entry name" value="Peptidase_S8/S53_dom"/>
</dbReference>
<dbReference type="PRINTS" id="PR00723">
    <property type="entry name" value="SUBTILISIN"/>
</dbReference>
<dbReference type="SUPFAM" id="SSF48403">
    <property type="entry name" value="Ankyrin repeat"/>
    <property type="match status" value="1"/>
</dbReference>
<feature type="region of interest" description="Disordered" evidence="6">
    <location>
        <begin position="297"/>
        <end position="372"/>
    </location>
</feature>
<dbReference type="EMBL" id="JAPEUR010000082">
    <property type="protein sequence ID" value="KAJ4322468.1"/>
    <property type="molecule type" value="Genomic_DNA"/>
</dbReference>
<evidence type="ECO:0000256" key="1">
    <source>
        <dbReference type="ARBA" id="ARBA00011073"/>
    </source>
</evidence>
<feature type="compositionally biased region" description="Basic and acidic residues" evidence="6">
    <location>
        <begin position="426"/>
        <end position="436"/>
    </location>
</feature>
<dbReference type="Pfam" id="PF00023">
    <property type="entry name" value="Ank"/>
    <property type="match status" value="1"/>
</dbReference>
<evidence type="ECO:0000313" key="9">
    <source>
        <dbReference type="Proteomes" id="UP001140502"/>
    </source>
</evidence>
<sequence>MTVDPDLNQVPGGLRRSQTADYESDIDNDDEFLPPALVTAGFDDEDHVKVRFDQDIDDALNFVQSLASRKPSKEEKSQQLLEFVDTRKMEWHKTTREGQNFLHVLAYCNSIRKPATSLQWLMSRAMLRLPHLIGSMDKTKRTPLTVALSNGNEVFSYAACLNLKPGTRQRFKEPLESECENQGSDREVTCLHTALTCAFNKEDLRQDIVKIMCSFVPDKMFTVTDHKGRTPLHLAVEYERCCNAQVGIVEELLRWGPQALDIPIQASLYSSQTFSVYQYHVHTQRQAEARIRRVVEENRKNTIQGGAPRKEDDNETRTSSNTKKPMSRPEKTSMGPPPLPRDRDRDRDRTEPKVGIARTHTGAPSQEKSSSYMVAANQERVPSSHTTAYTQEKLTPLPSPSLHPVGSSKASAYSSAPRQDATDLYSPEKEKERQDAAADISRQLKHLYLRTQKPENAARCLSVGGLGRELWFDFGPAKKLTRADFRRHFGHLRFDTILQYVAFPQIELDDHKQIPDRRYAGKEDMTFFFDWLKQQGVSRVIKVIVDDLKSPSHSDAAIEKALKPFNVEILDWRRLDLDPVSLSEVGQCLREVTLHWSGRNSVLRAWSETEGLALIPTLEVVNLVQTEGLESSERTRRNLDAFEQRLHESWPKDKTKPKVNRPKTGGGRTLVRGLSVETLSDRQERSVDPHRWMQCMENFAEHFRQIPALRDKVTDPSLESVEVALIDDGADITRPDLSDLKGKKFPGKSFCYYQEGSTWRVSPYWDSSSGHGTLMARLIHKICPSAVIHVIKLQTFDVENSNKLQINPDSAIKAIEYAAERGSQIICMSWTIKPPEGDKKKEFDDAIHNALNSKGVLMFCAASDQGKSADLTYPHGSNRASFRIGAAKATGSMSDTVGDAHDLDFIFPGHQVVVNSSDDLYDKDLQKFEAHSGSSVANALAAGLAALVIECVRLGVFYTNENKQIDPTSAIRKDDLIKIRDRNQMKYALSWIGTNRNTDNKYIEVWDTFNAVAEKLRQNEGSRIDRLENIATLARFFLKKGVNYGE</sequence>
<feature type="compositionally biased region" description="Polar residues" evidence="6">
    <location>
        <begin position="408"/>
        <end position="417"/>
    </location>
</feature>
<dbReference type="InterPro" id="IPR036770">
    <property type="entry name" value="Ankyrin_rpt-contain_sf"/>
</dbReference>
<keyword evidence="9" id="KW-1185">Reference proteome</keyword>
<keyword evidence="4 5" id="KW-0720">Serine protease</keyword>
<feature type="active site" description="Charge relay system" evidence="5">
    <location>
        <position position="771"/>
    </location>
</feature>
<evidence type="ECO:0000256" key="6">
    <source>
        <dbReference type="SAM" id="MobiDB-lite"/>
    </source>
</evidence>
<feature type="region of interest" description="Disordered" evidence="6">
    <location>
        <begin position="1"/>
        <end position="31"/>
    </location>
</feature>
<dbReference type="InterPro" id="IPR015500">
    <property type="entry name" value="Peptidase_S8_subtilisin-rel"/>
</dbReference>
<dbReference type="Pfam" id="PF00082">
    <property type="entry name" value="Peptidase_S8"/>
    <property type="match status" value="1"/>
</dbReference>
<feature type="domain" description="Peptidase S8/S53" evidence="7">
    <location>
        <begin position="721"/>
        <end position="950"/>
    </location>
</feature>
<proteinExistence type="inferred from homology"/>
<accession>A0A9W8WEX4</accession>
<dbReference type="Gene3D" id="3.40.50.200">
    <property type="entry name" value="Peptidase S8/S53 domain"/>
    <property type="match status" value="1"/>
</dbReference>